<sequence length="50" mass="5939">METITPEITKLLLTKSFQSLTFHHNISYFSILINNIDFNSSYIKRYRGKN</sequence>
<evidence type="ECO:0000313" key="1">
    <source>
        <dbReference type="EMBL" id="CDW18949.1"/>
    </source>
</evidence>
<reference evidence="1" key="1">
    <citation type="submission" date="2014-05" db="EMBL/GenBank/DDBJ databases">
        <authorList>
            <person name="Chronopoulou M."/>
        </authorList>
    </citation>
    <scope>NUCLEOTIDE SEQUENCE</scope>
    <source>
        <tissue evidence="1">Whole organism</tissue>
    </source>
</reference>
<feature type="non-terminal residue" evidence="1">
    <location>
        <position position="50"/>
    </location>
</feature>
<dbReference type="AlphaFoldDB" id="A0A0K2SYV4"/>
<proteinExistence type="predicted"/>
<accession>A0A0K2SYV4</accession>
<name>A0A0K2SYV4_LEPSM</name>
<dbReference type="EMBL" id="HACA01001588">
    <property type="protein sequence ID" value="CDW18949.1"/>
    <property type="molecule type" value="Transcribed_RNA"/>
</dbReference>
<protein>
    <submittedName>
        <fullName evidence="1">Uncharacterized protein</fullName>
    </submittedName>
</protein>
<organism evidence="1">
    <name type="scientific">Lepeophtheirus salmonis</name>
    <name type="common">Salmon louse</name>
    <name type="synonym">Caligus salmonis</name>
    <dbReference type="NCBI Taxonomy" id="72036"/>
    <lineage>
        <taxon>Eukaryota</taxon>
        <taxon>Metazoa</taxon>
        <taxon>Ecdysozoa</taxon>
        <taxon>Arthropoda</taxon>
        <taxon>Crustacea</taxon>
        <taxon>Multicrustacea</taxon>
        <taxon>Hexanauplia</taxon>
        <taxon>Copepoda</taxon>
        <taxon>Siphonostomatoida</taxon>
        <taxon>Caligidae</taxon>
        <taxon>Lepeophtheirus</taxon>
    </lineage>
</organism>